<evidence type="ECO:0000313" key="1">
    <source>
        <dbReference type="EMBL" id="KAF5337971.1"/>
    </source>
</evidence>
<gene>
    <name evidence="1" type="ORF">D9758_014310</name>
</gene>
<evidence type="ECO:0000313" key="2">
    <source>
        <dbReference type="Proteomes" id="UP000559256"/>
    </source>
</evidence>
<keyword evidence="2" id="KW-1185">Reference proteome</keyword>
<dbReference type="AlphaFoldDB" id="A0A8H5CA67"/>
<organism evidence="1 2">
    <name type="scientific">Tetrapyrgos nigripes</name>
    <dbReference type="NCBI Taxonomy" id="182062"/>
    <lineage>
        <taxon>Eukaryota</taxon>
        <taxon>Fungi</taxon>
        <taxon>Dikarya</taxon>
        <taxon>Basidiomycota</taxon>
        <taxon>Agaricomycotina</taxon>
        <taxon>Agaricomycetes</taxon>
        <taxon>Agaricomycetidae</taxon>
        <taxon>Agaricales</taxon>
        <taxon>Marasmiineae</taxon>
        <taxon>Marasmiaceae</taxon>
        <taxon>Tetrapyrgos</taxon>
    </lineage>
</organism>
<accession>A0A8H5CA67</accession>
<comment type="caution">
    <text evidence="1">The sequence shown here is derived from an EMBL/GenBank/DDBJ whole genome shotgun (WGS) entry which is preliminary data.</text>
</comment>
<dbReference type="Proteomes" id="UP000559256">
    <property type="component" value="Unassembled WGS sequence"/>
</dbReference>
<dbReference type="EMBL" id="JAACJM010000202">
    <property type="protein sequence ID" value="KAF5337971.1"/>
    <property type="molecule type" value="Genomic_DNA"/>
</dbReference>
<proteinExistence type="predicted"/>
<protein>
    <submittedName>
        <fullName evidence="1">Uncharacterized protein</fullName>
    </submittedName>
</protein>
<name>A0A8H5CA67_9AGAR</name>
<sequence length="125" mass="14286">MQHIQNDTQAMAEEDHSAAEICPFVPDLSHCGICKQKMRIPIGIGCCNSRFHAWCLTIRVCDWYGTFETRKEALNCPVCSNGDEFLFVDRQAIGCWFSQVYEGMTLEEVLDEIMRELEGVGWVCE</sequence>
<reference evidence="1 2" key="1">
    <citation type="journal article" date="2020" name="ISME J.">
        <title>Uncovering the hidden diversity of litter-decomposition mechanisms in mushroom-forming fungi.</title>
        <authorList>
            <person name="Floudas D."/>
            <person name="Bentzer J."/>
            <person name="Ahren D."/>
            <person name="Johansson T."/>
            <person name="Persson P."/>
            <person name="Tunlid A."/>
        </authorList>
    </citation>
    <scope>NUCLEOTIDE SEQUENCE [LARGE SCALE GENOMIC DNA]</scope>
    <source>
        <strain evidence="1 2">CBS 291.85</strain>
    </source>
</reference>